<proteinExistence type="predicted"/>
<sequence>MVDSQKHKCGLQTLQSNQSANRNVLSSSNVTKLGGGSAYNHSPDFEWLEVLDSSIRRLEPHQSHRWDMLGRDKSEALAQNVFIHVDNMYVETAWIGIKFGSIWAIRVKSAGWKTQSSWPDLLSKKVRQVFMTVLSSCEHYLKNSEETETGQNLRLQGCVRPLSLFYSYASADGVEERSLVLRSRSYARLRRNATMSHAFSCMQPAFIVFIRRYHRGKRACELHTVGGNRRQCTLVTQEESPMCCRLREGDGGESGPMEIVGCWRWQRVM</sequence>
<dbReference type="Proteomes" id="UP000299102">
    <property type="component" value="Unassembled WGS sequence"/>
</dbReference>
<accession>A0A4C1WR21</accession>
<protein>
    <submittedName>
        <fullName evidence="1">Uncharacterized protein</fullName>
    </submittedName>
</protein>
<name>A0A4C1WR21_EUMVA</name>
<dbReference type="AlphaFoldDB" id="A0A4C1WR21"/>
<keyword evidence="2" id="KW-1185">Reference proteome</keyword>
<dbReference type="OrthoDB" id="10070851at2759"/>
<dbReference type="EMBL" id="BGZK01000632">
    <property type="protein sequence ID" value="GBP53711.1"/>
    <property type="molecule type" value="Genomic_DNA"/>
</dbReference>
<gene>
    <name evidence="1" type="ORF">EVAR_39865_1</name>
</gene>
<evidence type="ECO:0000313" key="1">
    <source>
        <dbReference type="EMBL" id="GBP53711.1"/>
    </source>
</evidence>
<evidence type="ECO:0000313" key="2">
    <source>
        <dbReference type="Proteomes" id="UP000299102"/>
    </source>
</evidence>
<comment type="caution">
    <text evidence="1">The sequence shown here is derived from an EMBL/GenBank/DDBJ whole genome shotgun (WGS) entry which is preliminary data.</text>
</comment>
<reference evidence="1 2" key="1">
    <citation type="journal article" date="2019" name="Commun. Biol.">
        <title>The bagworm genome reveals a unique fibroin gene that provides high tensile strength.</title>
        <authorList>
            <person name="Kono N."/>
            <person name="Nakamura H."/>
            <person name="Ohtoshi R."/>
            <person name="Tomita M."/>
            <person name="Numata K."/>
            <person name="Arakawa K."/>
        </authorList>
    </citation>
    <scope>NUCLEOTIDE SEQUENCE [LARGE SCALE GENOMIC DNA]</scope>
</reference>
<organism evidence="1 2">
    <name type="scientific">Eumeta variegata</name>
    <name type="common">Bagworm moth</name>
    <name type="synonym">Eumeta japonica</name>
    <dbReference type="NCBI Taxonomy" id="151549"/>
    <lineage>
        <taxon>Eukaryota</taxon>
        <taxon>Metazoa</taxon>
        <taxon>Ecdysozoa</taxon>
        <taxon>Arthropoda</taxon>
        <taxon>Hexapoda</taxon>
        <taxon>Insecta</taxon>
        <taxon>Pterygota</taxon>
        <taxon>Neoptera</taxon>
        <taxon>Endopterygota</taxon>
        <taxon>Lepidoptera</taxon>
        <taxon>Glossata</taxon>
        <taxon>Ditrysia</taxon>
        <taxon>Tineoidea</taxon>
        <taxon>Psychidae</taxon>
        <taxon>Oiketicinae</taxon>
        <taxon>Eumeta</taxon>
    </lineage>
</organism>